<feature type="domain" description="Smf/DprA SLOG" evidence="2">
    <location>
        <begin position="88"/>
        <end position="296"/>
    </location>
</feature>
<organism evidence="4 5">
    <name type="scientific">Candidatus Glomeribacter gigasporarum BEG34</name>
    <dbReference type="NCBI Taxonomy" id="1070319"/>
    <lineage>
        <taxon>Bacteria</taxon>
        <taxon>Pseudomonadati</taxon>
        <taxon>Pseudomonadota</taxon>
        <taxon>Betaproteobacteria</taxon>
        <taxon>Burkholderiales</taxon>
        <taxon>Burkholderiaceae</taxon>
        <taxon>Candidatus Glomeribacter</taxon>
    </lineage>
</organism>
<dbReference type="InterPro" id="IPR003488">
    <property type="entry name" value="DprA"/>
</dbReference>
<dbReference type="PANTHER" id="PTHR43022:SF1">
    <property type="entry name" value="PROTEIN SMF"/>
    <property type="match status" value="1"/>
</dbReference>
<dbReference type="SUPFAM" id="SSF102405">
    <property type="entry name" value="MCP/YpsA-like"/>
    <property type="match status" value="1"/>
</dbReference>
<dbReference type="NCBIfam" id="TIGR00732">
    <property type="entry name" value="dprA"/>
    <property type="match status" value="1"/>
</dbReference>
<feature type="domain" description="DprA winged helix" evidence="3">
    <location>
        <begin position="331"/>
        <end position="389"/>
    </location>
</feature>
<dbReference type="GO" id="GO:0009294">
    <property type="term" value="P:DNA-mediated transformation"/>
    <property type="evidence" value="ECO:0007669"/>
    <property type="project" value="InterPro"/>
</dbReference>
<accession>G2J7I9</accession>
<dbReference type="InterPro" id="IPR057666">
    <property type="entry name" value="DrpA_SLOG"/>
</dbReference>
<dbReference type="RefSeq" id="WP_006682020.1">
    <property type="nucleotide sequence ID" value="NZ_CAFB01000034.1"/>
</dbReference>
<dbReference type="Pfam" id="PF17782">
    <property type="entry name" value="WHD_DprA"/>
    <property type="match status" value="1"/>
</dbReference>
<dbReference type="InterPro" id="IPR010994">
    <property type="entry name" value="RuvA_2-like"/>
</dbReference>
<dbReference type="AlphaFoldDB" id="G2J7I9"/>
<gene>
    <name evidence="4" type="primary">DprA</name>
    <name evidence="4" type="ORF">CAGGBEG34_180038</name>
</gene>
<reference evidence="4 5" key="1">
    <citation type="submission" date="2011-08" db="EMBL/GenBank/DDBJ databases">
        <title>The genome of the obligate endobacterium of an arbuscular mycorrhizal fungus reveals an interphylum network of nutritional interactions.</title>
        <authorList>
            <person name="Ghignone S."/>
            <person name="Salvioli A."/>
            <person name="Anca I."/>
            <person name="Lumini E."/>
            <person name="Ortu G."/>
            <person name="Petiti L."/>
            <person name="Cruveiller S."/>
            <person name="Bianciotto V."/>
            <person name="Piffanelli P."/>
            <person name="Lanfranco L."/>
            <person name="Bonfante P."/>
        </authorList>
    </citation>
    <scope>NUCLEOTIDE SEQUENCE [LARGE SCALE GENOMIC DNA]</scope>
    <source>
        <strain evidence="4 5">BEG34</strain>
    </source>
</reference>
<evidence type="ECO:0000259" key="3">
    <source>
        <dbReference type="Pfam" id="PF17782"/>
    </source>
</evidence>
<dbReference type="STRING" id="1070319.CAGGBEG34_180038"/>
<dbReference type="SUPFAM" id="SSF47781">
    <property type="entry name" value="RuvA domain 2-like"/>
    <property type="match status" value="1"/>
</dbReference>
<name>G2J7I9_9BURK</name>
<comment type="similarity">
    <text evidence="1">Belongs to the DprA/Smf family.</text>
</comment>
<sequence length="397" mass="41764">MQRLTLTEDEIKAWLRLTGAAGLGPITVRRLLAAFGLPQQIFGQSYTALAHAVGEQHAQAVLHARDDHSHDAVHMRAVEWAFAPNHHFVTLADPAYPRALLEIADPPPVLYVRGRLAKLHMPALAVVGSRHASPQGLQNAAQFARALADAGLCIVSGLALGIDGAAHQGALEGRAGTVAVMGTGIDLVYPARHHALAQQIAASGAIVSEWALGAPARAAHFPQRNRLIAGLAQGALVIEAAAQSGSLITARLAAEAGREVFALPGSIHSPLSKGCHRLIKEGAKLVESIQDVLDELQPAQASLTAAALRPKYGPQHAALKTGAQIGMKKGAPDRSRQRLSATQQCVLEALGYDPCALETLMIRTGLESPVLQAALSELEIEGWVALLPGSRVARLSK</sequence>
<dbReference type="Proteomes" id="UP000054051">
    <property type="component" value="Unassembled WGS sequence"/>
</dbReference>
<dbReference type="Gene3D" id="3.40.50.450">
    <property type="match status" value="1"/>
</dbReference>
<evidence type="ECO:0000256" key="1">
    <source>
        <dbReference type="ARBA" id="ARBA00006525"/>
    </source>
</evidence>
<evidence type="ECO:0000259" key="2">
    <source>
        <dbReference type="Pfam" id="PF02481"/>
    </source>
</evidence>
<dbReference type="Gene3D" id="1.10.10.10">
    <property type="entry name" value="Winged helix-like DNA-binding domain superfamily/Winged helix DNA-binding domain"/>
    <property type="match status" value="1"/>
</dbReference>
<dbReference type="InterPro" id="IPR041614">
    <property type="entry name" value="DprA_WH"/>
</dbReference>
<proteinExistence type="inferred from homology"/>
<dbReference type="eggNOG" id="COG0758">
    <property type="taxonomic scope" value="Bacteria"/>
</dbReference>
<evidence type="ECO:0000313" key="4">
    <source>
        <dbReference type="EMBL" id="CCD28734.1"/>
    </source>
</evidence>
<dbReference type="InterPro" id="IPR036388">
    <property type="entry name" value="WH-like_DNA-bd_sf"/>
</dbReference>
<comment type="caution">
    <text evidence="4">The sequence shown here is derived from an EMBL/GenBank/DDBJ whole genome shotgun (WGS) entry which is preliminary data.</text>
</comment>
<dbReference type="EMBL" id="CAFB01000034">
    <property type="protein sequence ID" value="CCD28734.1"/>
    <property type="molecule type" value="Genomic_DNA"/>
</dbReference>
<keyword evidence="5" id="KW-1185">Reference proteome</keyword>
<evidence type="ECO:0000313" key="5">
    <source>
        <dbReference type="Proteomes" id="UP000054051"/>
    </source>
</evidence>
<dbReference type="PANTHER" id="PTHR43022">
    <property type="entry name" value="PROTEIN SMF"/>
    <property type="match status" value="1"/>
</dbReference>
<dbReference type="OrthoDB" id="9785707at2"/>
<protein>
    <submittedName>
        <fullName evidence="4">Putative DNA protecting protein DprA</fullName>
    </submittedName>
</protein>
<dbReference type="Pfam" id="PF02481">
    <property type="entry name" value="DNA_processg_A"/>
    <property type="match status" value="1"/>
</dbReference>